<organism evidence="1">
    <name type="scientific">marine sediment metagenome</name>
    <dbReference type="NCBI Taxonomy" id="412755"/>
    <lineage>
        <taxon>unclassified sequences</taxon>
        <taxon>metagenomes</taxon>
        <taxon>ecological metagenomes</taxon>
    </lineage>
</organism>
<proteinExistence type="predicted"/>
<sequence>MNKDLTKLLESYPGHNSPDMSTKDLLDWAVEVDPHIPRLIEIVKDRQRMDFFYELCIRVNKELSELIDKAIPNPLGEE</sequence>
<name>A0A0F9CJI8_9ZZZZ</name>
<dbReference type="EMBL" id="LAZR01043946">
    <property type="protein sequence ID" value="KKL05861.1"/>
    <property type="molecule type" value="Genomic_DNA"/>
</dbReference>
<reference evidence="1" key="1">
    <citation type="journal article" date="2015" name="Nature">
        <title>Complex archaea that bridge the gap between prokaryotes and eukaryotes.</title>
        <authorList>
            <person name="Spang A."/>
            <person name="Saw J.H."/>
            <person name="Jorgensen S.L."/>
            <person name="Zaremba-Niedzwiedzka K."/>
            <person name="Martijn J."/>
            <person name="Lind A.E."/>
            <person name="van Eijk R."/>
            <person name="Schleper C."/>
            <person name="Guy L."/>
            <person name="Ettema T.J."/>
        </authorList>
    </citation>
    <scope>NUCLEOTIDE SEQUENCE</scope>
</reference>
<dbReference type="AlphaFoldDB" id="A0A0F9CJI8"/>
<gene>
    <name evidence="1" type="ORF">LCGC14_2601790</name>
</gene>
<evidence type="ECO:0000313" key="1">
    <source>
        <dbReference type="EMBL" id="KKL05861.1"/>
    </source>
</evidence>
<protein>
    <submittedName>
        <fullName evidence="1">Uncharacterized protein</fullName>
    </submittedName>
</protein>
<accession>A0A0F9CJI8</accession>
<comment type="caution">
    <text evidence="1">The sequence shown here is derived from an EMBL/GenBank/DDBJ whole genome shotgun (WGS) entry which is preliminary data.</text>
</comment>